<evidence type="ECO:0000313" key="7">
    <source>
        <dbReference type="Proteomes" id="UP000061660"/>
    </source>
</evidence>
<evidence type="ECO:0000256" key="2">
    <source>
        <dbReference type="ARBA" id="ARBA00022823"/>
    </source>
</evidence>
<accession>A0A0U2VV96</accession>
<dbReference type="GO" id="GO:0019464">
    <property type="term" value="P:glycine decarboxylation via glycine cleavage system"/>
    <property type="evidence" value="ECO:0007669"/>
    <property type="project" value="UniProtKB-UniRule"/>
</dbReference>
<comment type="similarity">
    <text evidence="1 3">Belongs to the GcvH family.</text>
</comment>
<proteinExistence type="inferred from homology"/>
<dbReference type="PANTHER" id="PTHR11715">
    <property type="entry name" value="GLYCINE CLEAVAGE SYSTEM H PROTEIN"/>
    <property type="match status" value="1"/>
</dbReference>
<evidence type="ECO:0000259" key="5">
    <source>
        <dbReference type="PROSITE" id="PS50968"/>
    </source>
</evidence>
<dbReference type="CDD" id="cd06848">
    <property type="entry name" value="GCS_H"/>
    <property type="match status" value="1"/>
</dbReference>
<dbReference type="HAMAP" id="MF_00272">
    <property type="entry name" value="GcvH"/>
    <property type="match status" value="1"/>
</dbReference>
<dbReference type="InterPro" id="IPR000089">
    <property type="entry name" value="Biotin_lipoyl"/>
</dbReference>
<dbReference type="Gene3D" id="2.40.50.100">
    <property type="match status" value="1"/>
</dbReference>
<keyword evidence="2 3" id="KW-0450">Lipoyl</keyword>
<dbReference type="PATRIC" id="fig|162209.4.peg.3286"/>
<dbReference type="EMBL" id="CP013652">
    <property type="protein sequence ID" value="ALS23447.1"/>
    <property type="molecule type" value="Genomic_DNA"/>
</dbReference>
<comment type="function">
    <text evidence="3">The glycine cleavage system catalyzes the degradation of glycine. The H protein shuttles the methylamine group of glycine from the P protein to the T protein.</text>
</comment>
<dbReference type="InterPro" id="IPR002930">
    <property type="entry name" value="GCV_H"/>
</dbReference>
<reference evidence="6 7" key="2">
    <citation type="journal article" date="2016" name="Genome Announc.">
        <title>Complete Genome Sequences of Two Interactive Moderate Thermophiles, Paenibacillus napthalenovorans 32O-Y and Paenibacillus sp. 32O-W.</title>
        <authorList>
            <person name="Butler R.R.III."/>
            <person name="Wang J."/>
            <person name="Stark B.C."/>
            <person name="Pombert J.F."/>
        </authorList>
    </citation>
    <scope>NUCLEOTIDE SEQUENCE [LARGE SCALE GENOMIC DNA]</scope>
    <source>
        <strain evidence="6 7">32O-Y</strain>
    </source>
</reference>
<comment type="subunit">
    <text evidence="3">The glycine cleavage system is composed of four proteins: P, T, L and H.</text>
</comment>
<dbReference type="GO" id="GO:0005737">
    <property type="term" value="C:cytoplasm"/>
    <property type="evidence" value="ECO:0007669"/>
    <property type="project" value="TreeGrafter"/>
</dbReference>
<dbReference type="InterPro" id="IPR017453">
    <property type="entry name" value="GCV_H_sub"/>
</dbReference>
<sequence length="158" mass="17321">MPPGRTNRSRQVQNTAQTGSCMDMSEVKANVFYSKEHEWADIGESGTVRVGISDFAQCELGDIVFVELPEIGSSVRAGDPIGTIESVKTVSDLFAPVSGIITNINALLLDQPELVNEQPYEGGWIVEIEWSPDAGEELNELFNAEQYKAYLDEQHEGG</sequence>
<protein>
    <recommendedName>
        <fullName evidence="3">Glycine cleavage system H protein</fullName>
    </recommendedName>
    <alternativeName>
        <fullName evidence="3">Octanoyl/lipoyl carrier protein</fullName>
    </alternativeName>
</protein>
<dbReference type="InterPro" id="IPR003016">
    <property type="entry name" value="2-oxoA_DH_lipoyl-BS"/>
</dbReference>
<comment type="function">
    <text evidence="3">Is also involved in protein lipoylation via its role as an octanoyl/lipoyl carrier protein intermediate.</text>
</comment>
<evidence type="ECO:0000256" key="3">
    <source>
        <dbReference type="HAMAP-Rule" id="MF_00272"/>
    </source>
</evidence>
<dbReference type="AlphaFoldDB" id="A0A0U2VV96"/>
<feature type="modified residue" description="N6-lipoyllysine" evidence="3 4">
    <location>
        <position position="88"/>
    </location>
</feature>
<gene>
    <name evidence="3" type="primary">gcvH</name>
    <name evidence="6" type="ORF">IJ22_30740</name>
</gene>
<reference evidence="7" key="1">
    <citation type="submission" date="2015-12" db="EMBL/GenBank/DDBJ databases">
        <title>Complete genome sequences of two moderately thermophilic Paenibacillus species.</title>
        <authorList>
            <person name="Butler R.III."/>
            <person name="Wang J."/>
            <person name="Stark B.C."/>
            <person name="Pombert J.-F."/>
        </authorList>
    </citation>
    <scope>NUCLEOTIDE SEQUENCE [LARGE SCALE GENOMIC DNA]</scope>
    <source>
        <strain evidence="7">32O-Y</strain>
    </source>
</reference>
<dbReference type="NCBIfam" id="TIGR00527">
    <property type="entry name" value="gcvH"/>
    <property type="match status" value="1"/>
</dbReference>
<dbReference type="InterPro" id="IPR033753">
    <property type="entry name" value="GCV_H/Fam206"/>
</dbReference>
<dbReference type="PANTHER" id="PTHR11715:SF3">
    <property type="entry name" value="GLYCINE CLEAVAGE SYSTEM H PROTEIN-RELATED"/>
    <property type="match status" value="1"/>
</dbReference>
<dbReference type="Proteomes" id="UP000061660">
    <property type="component" value="Chromosome"/>
</dbReference>
<dbReference type="GO" id="GO:0009249">
    <property type="term" value="P:protein lipoylation"/>
    <property type="evidence" value="ECO:0007669"/>
    <property type="project" value="UniProtKB-UniRule"/>
</dbReference>
<evidence type="ECO:0000313" key="6">
    <source>
        <dbReference type="EMBL" id="ALS23447.1"/>
    </source>
</evidence>
<dbReference type="GO" id="GO:0005960">
    <property type="term" value="C:glycine cleavage complex"/>
    <property type="evidence" value="ECO:0007669"/>
    <property type="project" value="InterPro"/>
</dbReference>
<organism evidence="6 7">
    <name type="scientific">Paenibacillus naphthalenovorans</name>
    <dbReference type="NCBI Taxonomy" id="162209"/>
    <lineage>
        <taxon>Bacteria</taxon>
        <taxon>Bacillati</taxon>
        <taxon>Bacillota</taxon>
        <taxon>Bacilli</taxon>
        <taxon>Bacillales</taxon>
        <taxon>Paenibacillaceae</taxon>
        <taxon>Paenibacillus</taxon>
    </lineage>
</organism>
<dbReference type="SUPFAM" id="SSF51230">
    <property type="entry name" value="Single hybrid motif"/>
    <property type="match status" value="1"/>
</dbReference>
<feature type="domain" description="Lipoyl-binding" evidence="5">
    <location>
        <begin position="47"/>
        <end position="129"/>
    </location>
</feature>
<dbReference type="KEGG" id="pnp:IJ22_30740"/>
<dbReference type="NCBIfam" id="NF002270">
    <property type="entry name" value="PRK01202.1"/>
    <property type="match status" value="1"/>
</dbReference>
<dbReference type="PROSITE" id="PS50968">
    <property type="entry name" value="BIOTINYL_LIPOYL"/>
    <property type="match status" value="1"/>
</dbReference>
<evidence type="ECO:0000256" key="1">
    <source>
        <dbReference type="ARBA" id="ARBA00009249"/>
    </source>
</evidence>
<keyword evidence="7" id="KW-1185">Reference proteome</keyword>
<dbReference type="STRING" id="162209.IJ22_30740"/>
<dbReference type="Pfam" id="PF01597">
    <property type="entry name" value="GCV_H"/>
    <property type="match status" value="1"/>
</dbReference>
<dbReference type="PROSITE" id="PS00189">
    <property type="entry name" value="LIPOYL"/>
    <property type="match status" value="1"/>
</dbReference>
<evidence type="ECO:0000256" key="4">
    <source>
        <dbReference type="PIRSR" id="PIRSR617453-50"/>
    </source>
</evidence>
<name>A0A0U2VV96_9BACL</name>
<dbReference type="InterPro" id="IPR011053">
    <property type="entry name" value="Single_hybrid_motif"/>
</dbReference>
<comment type="cofactor">
    <cofactor evidence="3">
        <name>(R)-lipoate</name>
        <dbReference type="ChEBI" id="CHEBI:83088"/>
    </cofactor>
    <text evidence="3">Binds 1 lipoyl cofactor covalently.</text>
</comment>